<comment type="caution">
    <text evidence="4">The sequence shown here is derived from an EMBL/GenBank/DDBJ whole genome shotgun (WGS) entry which is preliminary data.</text>
</comment>
<protein>
    <recommendedName>
        <fullName evidence="3">Protein kinase domain-containing protein</fullName>
    </recommendedName>
</protein>
<feature type="domain" description="Protein kinase" evidence="3">
    <location>
        <begin position="1009"/>
        <end position="1341"/>
    </location>
</feature>
<reference evidence="4 5" key="1">
    <citation type="journal article" date="2022" name="bioRxiv">
        <title>Genomics of Preaxostyla Flagellates Illuminates Evolutionary Transitions and the Path Towards Mitochondrial Loss.</title>
        <authorList>
            <person name="Novak L.V.F."/>
            <person name="Treitli S.C."/>
            <person name="Pyrih J."/>
            <person name="Halakuc P."/>
            <person name="Pipaliya S.V."/>
            <person name="Vacek V."/>
            <person name="Brzon O."/>
            <person name="Soukal P."/>
            <person name="Eme L."/>
            <person name="Dacks J.B."/>
            <person name="Karnkowska A."/>
            <person name="Elias M."/>
            <person name="Hampl V."/>
        </authorList>
    </citation>
    <scope>NUCLEOTIDE SEQUENCE [LARGE SCALE GENOMIC DNA]</scope>
    <source>
        <strain evidence="4">NAU3</strain>
        <tissue evidence="4">Gut</tissue>
    </source>
</reference>
<name>A0ABQ9XG18_9EUKA</name>
<evidence type="ECO:0000259" key="3">
    <source>
        <dbReference type="PROSITE" id="PS50011"/>
    </source>
</evidence>
<accession>A0ABQ9XG18</accession>
<organism evidence="4 5">
    <name type="scientific">Blattamonas nauphoetae</name>
    <dbReference type="NCBI Taxonomy" id="2049346"/>
    <lineage>
        <taxon>Eukaryota</taxon>
        <taxon>Metamonada</taxon>
        <taxon>Preaxostyla</taxon>
        <taxon>Oxymonadida</taxon>
        <taxon>Blattamonas</taxon>
    </lineage>
</organism>
<keyword evidence="2" id="KW-0472">Membrane</keyword>
<dbReference type="Pfam" id="PF07714">
    <property type="entry name" value="PK_Tyr_Ser-Thr"/>
    <property type="match status" value="1"/>
</dbReference>
<dbReference type="InterPro" id="IPR000719">
    <property type="entry name" value="Prot_kinase_dom"/>
</dbReference>
<dbReference type="InterPro" id="IPR001245">
    <property type="entry name" value="Ser-Thr/Tyr_kinase_cat_dom"/>
</dbReference>
<gene>
    <name evidence="4" type="ORF">BLNAU_13692</name>
</gene>
<dbReference type="InterPro" id="IPR050167">
    <property type="entry name" value="Ser_Thr_protein_kinase"/>
</dbReference>
<keyword evidence="5" id="KW-1185">Reference proteome</keyword>
<keyword evidence="2" id="KW-1133">Transmembrane helix</keyword>
<feature type="compositionally biased region" description="Basic and acidic residues" evidence="1">
    <location>
        <begin position="1235"/>
        <end position="1246"/>
    </location>
</feature>
<dbReference type="Proteomes" id="UP001281761">
    <property type="component" value="Unassembled WGS sequence"/>
</dbReference>
<feature type="region of interest" description="Disordered" evidence="1">
    <location>
        <begin position="1223"/>
        <end position="1246"/>
    </location>
</feature>
<evidence type="ECO:0000256" key="2">
    <source>
        <dbReference type="SAM" id="Phobius"/>
    </source>
</evidence>
<evidence type="ECO:0000313" key="5">
    <source>
        <dbReference type="Proteomes" id="UP001281761"/>
    </source>
</evidence>
<sequence>MSFAFLNPFVFSTDDLPLYSGHDGGIQSVTHPLITFLLDLSKSYVGSTGNDSLACGVSLLPCETLTRAMERLVSEESPEMEIVIVDSGILNSSLAIDGISLLVTSVDKKVVNVDGGSFDVSTGSLTFTSIEINLPLTSVTNTPFAVSGGALRFDPSSRLSHAGTVTTPTSLLCPLMSVAKGSLEIKGSLTQPHSFSSFVNTASSECCLIQVGGDQDSSASLTITHSHFTSCSNLHGATLCFFGSRMGTVTMTSCYFSLNKGSTSNDILATEEWKNTFTPATIQKCYSDSDLNHLLIGQTSENDLVPFSVLGVNSLNANDDTCHLHDVSCSSVKKALSLCEQNETADKYALRLIEMETSISELATLTVASRQIILSASVDTISLEWTGTGSLMTITNGSVSLNSFKLVDSVPSSTAPLIVLSDSGSLSLTSIIFEGSSISKHSVVETHAGLLSVSTSQFSKLPLSECALFETKSHVAIEKCQFIDITQESQGPTVLSATISDSATVSVLNTSFSGCTASDSERWISLKGRDQTTFLPSSWIGTFNKTSPWSGVVVDDSTKPIDSEFRPYSLLYEFFPSTEATLYVASTTGNVDHPLCGHSQFPCHSIDVGRSLTSIDTIEIISIGEIGGILTVGNSTVALSGHNGRGRMIMLRTGRFVSDDEDDPGQLIISKLEIDVSSSTLTDLSLFFIKTGTMEVSSCSIISTQPIPFSLIQITGDNLTLHNIVFSINTTKTGALLRSLKGNVKMEEITISSISLESPAFSIANSPSVYLSKIDFTSPKTGESSVSELISTLNVSSFLLSQSDFVGSKASQNEEENPSCEWSSGLLTLNDTVGTITGTRFSSLHQGGLLIADSNITLSGCTFTLNTPLSTPSASFRRNVRCVGHSVLEIESVHAGDGQDTTAHWISNDEDCLVTRQMKQFSAPLFIPTLNTSSTKCTFTKKTQTFALTLTGTMFIRCGLLLQVFEHEVKDPKSVNLDLSTLGGEWTEEKMITLSLAMSAISLNPTHEWRARLVYGYGEQTESFCAKLSATDERKSQTINTMKWLGPVIGAIVAVIVFFLILIVLLRRHRKKKDAENQKKPLAAQELDESMMDIEKIDTQDSFADTTYGVHSHFETPSHEVSGYTKNQPQNEQKESAHFNVLVASSEQVKEAVIPQRQDTLYNRLHNPLNGVLVDVGSVRKQIIAGLIASMKDNPNATILTNLSPHFVFFDSAGVVQLQVPQHPHPSQAVGESKPMLEKGENEGDRWKAPEVAQETTTFDPSKAAVFSLGLLLWEMETLQVPFSEYDALNAQRQISLGIQPPMTGIESESLVTLIESCLALNPKERPTLEDIADAFSPPSLHSPSRNTNTKRTLQKNEFVALVNVE</sequence>
<dbReference type="EMBL" id="JARBJD010000119">
    <property type="protein sequence ID" value="KAK2951412.1"/>
    <property type="molecule type" value="Genomic_DNA"/>
</dbReference>
<feature type="transmembrane region" description="Helical" evidence="2">
    <location>
        <begin position="1044"/>
        <end position="1066"/>
    </location>
</feature>
<proteinExistence type="predicted"/>
<dbReference type="PANTHER" id="PTHR23257">
    <property type="entry name" value="SERINE-THREONINE PROTEIN KINASE"/>
    <property type="match status" value="1"/>
</dbReference>
<evidence type="ECO:0000313" key="4">
    <source>
        <dbReference type="EMBL" id="KAK2951412.1"/>
    </source>
</evidence>
<dbReference type="InterPro" id="IPR011009">
    <property type="entry name" value="Kinase-like_dom_sf"/>
</dbReference>
<keyword evidence="2" id="KW-0812">Transmembrane</keyword>
<dbReference type="SUPFAM" id="SSF56112">
    <property type="entry name" value="Protein kinase-like (PK-like)"/>
    <property type="match status" value="1"/>
</dbReference>
<evidence type="ECO:0000256" key="1">
    <source>
        <dbReference type="SAM" id="MobiDB-lite"/>
    </source>
</evidence>
<dbReference type="Gene3D" id="1.10.510.10">
    <property type="entry name" value="Transferase(Phosphotransferase) domain 1"/>
    <property type="match status" value="1"/>
</dbReference>
<dbReference type="PROSITE" id="PS50011">
    <property type="entry name" value="PROTEIN_KINASE_DOM"/>
    <property type="match status" value="1"/>
</dbReference>